<organism evidence="1 2">
    <name type="scientific">Choristoneura fumiferana</name>
    <name type="common">Spruce budworm moth</name>
    <name type="synonym">Archips fumiferana</name>
    <dbReference type="NCBI Taxonomy" id="7141"/>
    <lineage>
        <taxon>Eukaryota</taxon>
        <taxon>Metazoa</taxon>
        <taxon>Ecdysozoa</taxon>
        <taxon>Arthropoda</taxon>
        <taxon>Hexapoda</taxon>
        <taxon>Insecta</taxon>
        <taxon>Pterygota</taxon>
        <taxon>Neoptera</taxon>
        <taxon>Endopterygota</taxon>
        <taxon>Lepidoptera</taxon>
        <taxon>Glossata</taxon>
        <taxon>Ditrysia</taxon>
        <taxon>Tortricoidea</taxon>
        <taxon>Tortricidae</taxon>
        <taxon>Tortricinae</taxon>
        <taxon>Choristoneura</taxon>
    </lineage>
</organism>
<gene>
    <name evidence="1" type="ORF">MSG28_007279</name>
</gene>
<evidence type="ECO:0000313" key="1">
    <source>
        <dbReference type="EMBL" id="KAI8428468.1"/>
    </source>
</evidence>
<sequence length="334" mass="37735">MVYYCALYGCLSTAKDKKRSSLLGSVAVSPRASANLSVGAREIEQAEIPPHLLRQYYAQQPAPAQTQVISRPQAVAAAPARLPYQVQSEPQYQQQYQPAPQPQYRPQAAPQPQYRPQPQYQPARPQETREPEDYDPHPSYQFGFDVNDDQYTNYQNRKEQREGDTIKGSYSVVDSDGFIRTVTYTADPKEGFKAEVQYLIQAFIFTACPTEGHRHLSECYGLGDSSHAGAVQIKCSKTRCEECFISTNRNARFAQLFPPEMCCARMGKLSVLVHEKHSSQRISHIGGNAVSRQPTDIVVKIPTPKPQALQPQTHQQAQPQHSQQQAPQYYRYQQ</sequence>
<accession>A0ACC0JX14</accession>
<proteinExistence type="predicted"/>
<name>A0ACC0JX14_CHOFU</name>
<dbReference type="EMBL" id="CM046112">
    <property type="protein sequence ID" value="KAI8428468.1"/>
    <property type="molecule type" value="Genomic_DNA"/>
</dbReference>
<reference evidence="1 2" key="1">
    <citation type="journal article" date="2022" name="Genome Biol. Evol.">
        <title>The Spruce Budworm Genome: Reconstructing the Evolutionary History of Antifreeze Proteins.</title>
        <authorList>
            <person name="Beliveau C."/>
            <person name="Gagne P."/>
            <person name="Picq S."/>
            <person name="Vernygora O."/>
            <person name="Keeling C.I."/>
            <person name="Pinkney K."/>
            <person name="Doucet D."/>
            <person name="Wen F."/>
            <person name="Johnston J.S."/>
            <person name="Maaroufi H."/>
            <person name="Boyle B."/>
            <person name="Laroche J."/>
            <person name="Dewar K."/>
            <person name="Juretic N."/>
            <person name="Blackburn G."/>
            <person name="Nisole A."/>
            <person name="Brunet B."/>
            <person name="Brandao M."/>
            <person name="Lumley L."/>
            <person name="Duan J."/>
            <person name="Quan G."/>
            <person name="Lucarotti C.J."/>
            <person name="Roe A.D."/>
            <person name="Sperling F.A.H."/>
            <person name="Levesque R.C."/>
            <person name="Cusson M."/>
        </authorList>
    </citation>
    <scope>NUCLEOTIDE SEQUENCE [LARGE SCALE GENOMIC DNA]</scope>
    <source>
        <strain evidence="1">Glfc:IPQL:Cfum</strain>
    </source>
</reference>
<protein>
    <submittedName>
        <fullName evidence="1">Uncharacterized protein</fullName>
    </submittedName>
</protein>
<dbReference type="Proteomes" id="UP001064048">
    <property type="component" value="Chromosome 12"/>
</dbReference>
<keyword evidence="2" id="KW-1185">Reference proteome</keyword>
<comment type="caution">
    <text evidence="1">The sequence shown here is derived from an EMBL/GenBank/DDBJ whole genome shotgun (WGS) entry which is preliminary data.</text>
</comment>
<evidence type="ECO:0000313" key="2">
    <source>
        <dbReference type="Proteomes" id="UP001064048"/>
    </source>
</evidence>